<evidence type="ECO:0000256" key="1">
    <source>
        <dbReference type="SAM" id="MobiDB-lite"/>
    </source>
</evidence>
<evidence type="ECO:0000313" key="4">
    <source>
        <dbReference type="EMBL" id="KAJ3838657.1"/>
    </source>
</evidence>
<keyword evidence="2" id="KW-0472">Membrane</keyword>
<protein>
    <submittedName>
        <fullName evidence="4">Uncharacterized protein</fullName>
    </submittedName>
</protein>
<feature type="compositionally biased region" description="Low complexity" evidence="1">
    <location>
        <begin position="292"/>
        <end position="302"/>
    </location>
</feature>
<feature type="region of interest" description="Disordered" evidence="1">
    <location>
        <begin position="116"/>
        <end position="171"/>
    </location>
</feature>
<feature type="signal peptide" evidence="3">
    <location>
        <begin position="1"/>
        <end position="21"/>
    </location>
</feature>
<keyword evidence="3" id="KW-0732">Signal</keyword>
<keyword evidence="2" id="KW-1133">Transmembrane helix</keyword>
<proteinExistence type="predicted"/>
<dbReference type="Proteomes" id="UP001163846">
    <property type="component" value="Unassembled WGS sequence"/>
</dbReference>
<comment type="caution">
    <text evidence="4">The sequence shown here is derived from an EMBL/GenBank/DDBJ whole genome shotgun (WGS) entry which is preliminary data.</text>
</comment>
<feature type="region of interest" description="Disordered" evidence="1">
    <location>
        <begin position="267"/>
        <end position="337"/>
    </location>
</feature>
<name>A0AA38P979_9AGAR</name>
<feature type="chain" id="PRO_5041260341" evidence="3">
    <location>
        <begin position="22"/>
        <end position="337"/>
    </location>
</feature>
<gene>
    <name evidence="4" type="ORF">F5878DRAFT_710009</name>
</gene>
<evidence type="ECO:0000256" key="2">
    <source>
        <dbReference type="SAM" id="Phobius"/>
    </source>
</evidence>
<evidence type="ECO:0000313" key="5">
    <source>
        <dbReference type="Proteomes" id="UP001163846"/>
    </source>
</evidence>
<feature type="transmembrane region" description="Helical" evidence="2">
    <location>
        <begin position="220"/>
        <end position="242"/>
    </location>
</feature>
<accession>A0AA38P979</accession>
<keyword evidence="5" id="KW-1185">Reference proteome</keyword>
<evidence type="ECO:0000256" key="3">
    <source>
        <dbReference type="SAM" id="SignalP"/>
    </source>
</evidence>
<sequence length="337" mass="35872">MHPYPMLTGAFFILLVEPVWSFQFFLNPSSPVGVNQTFDLSWTYVEGETPDNTFAVEVQGEDGFLLWYGFYNSSGSTLVDGLPFVGLYTIAAYSNTPTTENGTFFTTMVTVQDQSVPTTAPLSPTPSSTLTVSRTSSSTAQSPTLTSTTSGSSSSSSMQSPTTSESASSLPLSITSSSLTVSSVTPSSSSFPEVPPSSVSDPLSSPSSPSTSSKPNTDTIIGVSIGVGLLILFISLGLYCYFRRRRRGHAAGKQKSVTIPYYYTGHTPRSHAGIPPTSSSSDSHDYKRIPPSKGSGSSSSTSHLGRAVPLNSDARDMREIFDAARPPSYREHEILEG</sequence>
<feature type="compositionally biased region" description="Basic and acidic residues" evidence="1">
    <location>
        <begin position="313"/>
        <end position="337"/>
    </location>
</feature>
<reference evidence="4" key="1">
    <citation type="submission" date="2022-08" db="EMBL/GenBank/DDBJ databases">
        <authorList>
            <consortium name="DOE Joint Genome Institute"/>
            <person name="Min B."/>
            <person name="Riley R."/>
            <person name="Sierra-Patev S."/>
            <person name="Naranjo-Ortiz M."/>
            <person name="Looney B."/>
            <person name="Konkel Z."/>
            <person name="Slot J.C."/>
            <person name="Sakamoto Y."/>
            <person name="Steenwyk J.L."/>
            <person name="Rokas A."/>
            <person name="Carro J."/>
            <person name="Camarero S."/>
            <person name="Ferreira P."/>
            <person name="Molpeceres G."/>
            <person name="Ruiz-Duenas F.J."/>
            <person name="Serrano A."/>
            <person name="Henrissat B."/>
            <person name="Drula E."/>
            <person name="Hughes K.W."/>
            <person name="Mata J.L."/>
            <person name="Ishikawa N.K."/>
            <person name="Vargas-Isla R."/>
            <person name="Ushijima S."/>
            <person name="Smith C.A."/>
            <person name="Ahrendt S."/>
            <person name="Andreopoulos W."/>
            <person name="He G."/>
            <person name="Labutti K."/>
            <person name="Lipzen A."/>
            <person name="Ng V."/>
            <person name="Sandor L."/>
            <person name="Barry K."/>
            <person name="Martinez A.T."/>
            <person name="Xiao Y."/>
            <person name="Gibbons J.G."/>
            <person name="Terashima K."/>
            <person name="Hibbett D.S."/>
            <person name="Grigoriev I.V."/>
        </authorList>
    </citation>
    <scope>NUCLEOTIDE SEQUENCE</scope>
    <source>
        <strain evidence="4">TFB9207</strain>
    </source>
</reference>
<feature type="region of interest" description="Disordered" evidence="1">
    <location>
        <begin position="185"/>
        <end position="218"/>
    </location>
</feature>
<keyword evidence="2" id="KW-0812">Transmembrane</keyword>
<dbReference type="EMBL" id="MU806171">
    <property type="protein sequence ID" value="KAJ3838657.1"/>
    <property type="molecule type" value="Genomic_DNA"/>
</dbReference>
<dbReference type="AlphaFoldDB" id="A0AA38P979"/>
<organism evidence="4 5">
    <name type="scientific">Lentinula raphanica</name>
    <dbReference type="NCBI Taxonomy" id="153919"/>
    <lineage>
        <taxon>Eukaryota</taxon>
        <taxon>Fungi</taxon>
        <taxon>Dikarya</taxon>
        <taxon>Basidiomycota</taxon>
        <taxon>Agaricomycotina</taxon>
        <taxon>Agaricomycetes</taxon>
        <taxon>Agaricomycetidae</taxon>
        <taxon>Agaricales</taxon>
        <taxon>Marasmiineae</taxon>
        <taxon>Omphalotaceae</taxon>
        <taxon>Lentinula</taxon>
    </lineage>
</organism>